<protein>
    <submittedName>
        <fullName evidence="4">Tetratricopeptide repeat protein</fullName>
    </submittedName>
</protein>
<dbReference type="PROSITE" id="PS51352">
    <property type="entry name" value="THIOREDOXIN_2"/>
    <property type="match status" value="1"/>
</dbReference>
<dbReference type="Pfam" id="PF00085">
    <property type="entry name" value="Thioredoxin"/>
    <property type="match status" value="1"/>
</dbReference>
<evidence type="ECO:0000259" key="3">
    <source>
        <dbReference type="PROSITE" id="PS51352"/>
    </source>
</evidence>
<dbReference type="Gene3D" id="3.40.30.10">
    <property type="entry name" value="Glutaredoxin"/>
    <property type="match status" value="1"/>
</dbReference>
<dbReference type="InterPro" id="IPR013766">
    <property type="entry name" value="Thioredoxin_domain"/>
</dbReference>
<dbReference type="SUPFAM" id="SSF52833">
    <property type="entry name" value="Thioredoxin-like"/>
    <property type="match status" value="1"/>
</dbReference>
<dbReference type="Pfam" id="PF14559">
    <property type="entry name" value="TPR_19"/>
    <property type="match status" value="1"/>
</dbReference>
<proteinExistence type="inferred from homology"/>
<dbReference type="CDD" id="cd02956">
    <property type="entry name" value="ybbN"/>
    <property type="match status" value="1"/>
</dbReference>
<comment type="similarity">
    <text evidence="1">Belongs to the thioredoxin family.</text>
</comment>
<dbReference type="PANTHER" id="PTHR45663:SF11">
    <property type="entry name" value="GEO12009P1"/>
    <property type="match status" value="1"/>
</dbReference>
<comment type="caution">
    <text evidence="4">The sequence shown here is derived from an EMBL/GenBank/DDBJ whole genome shotgun (WGS) entry which is preliminary data.</text>
</comment>
<keyword evidence="2" id="KW-0676">Redox-active center</keyword>
<dbReference type="Pfam" id="PF14561">
    <property type="entry name" value="TPR_20"/>
    <property type="match status" value="1"/>
</dbReference>
<keyword evidence="5" id="KW-1185">Reference proteome</keyword>
<dbReference type="RefSeq" id="WP_165180830.1">
    <property type="nucleotide sequence ID" value="NZ_JAAKZI010000005.1"/>
</dbReference>
<name>A0ABX0DEV9_9MICC</name>
<organism evidence="4 5">
    <name type="scientific">Arthrobacter silviterrae</name>
    <dbReference type="NCBI Taxonomy" id="2026658"/>
    <lineage>
        <taxon>Bacteria</taxon>
        <taxon>Bacillati</taxon>
        <taxon>Actinomycetota</taxon>
        <taxon>Actinomycetes</taxon>
        <taxon>Micrococcales</taxon>
        <taxon>Micrococcaceae</taxon>
        <taxon>Arthrobacter</taxon>
    </lineage>
</organism>
<evidence type="ECO:0000256" key="2">
    <source>
        <dbReference type="ARBA" id="ARBA00023284"/>
    </source>
</evidence>
<dbReference type="EMBL" id="JAAKZI010000005">
    <property type="protein sequence ID" value="NGN82727.1"/>
    <property type="molecule type" value="Genomic_DNA"/>
</dbReference>
<evidence type="ECO:0000256" key="1">
    <source>
        <dbReference type="ARBA" id="ARBA00008987"/>
    </source>
</evidence>
<feature type="domain" description="Thioredoxin" evidence="3">
    <location>
        <begin position="6"/>
        <end position="147"/>
    </location>
</feature>
<gene>
    <name evidence="4" type="ORF">G6N77_04505</name>
</gene>
<dbReference type="PANTHER" id="PTHR45663">
    <property type="entry name" value="GEO12009P1"/>
    <property type="match status" value="1"/>
</dbReference>
<dbReference type="Proteomes" id="UP000479226">
    <property type="component" value="Unassembled WGS sequence"/>
</dbReference>
<reference evidence="4 5" key="1">
    <citation type="submission" date="2020-02" db="EMBL/GenBank/DDBJ databases">
        <title>Genome sequence of the type strain DSM 27180 of Arthrobacter silviterrae.</title>
        <authorList>
            <person name="Gao J."/>
            <person name="Sun J."/>
        </authorList>
    </citation>
    <scope>NUCLEOTIDE SEQUENCE [LARGE SCALE GENOMIC DNA]</scope>
    <source>
        <strain evidence="4 5">DSM 27180</strain>
    </source>
</reference>
<dbReference type="InterPro" id="IPR036249">
    <property type="entry name" value="Thioredoxin-like_sf"/>
</dbReference>
<dbReference type="InterPro" id="IPR011990">
    <property type="entry name" value="TPR-like_helical_dom_sf"/>
</dbReference>
<evidence type="ECO:0000313" key="4">
    <source>
        <dbReference type="EMBL" id="NGN82727.1"/>
    </source>
</evidence>
<evidence type="ECO:0000313" key="5">
    <source>
        <dbReference type="Proteomes" id="UP000479226"/>
    </source>
</evidence>
<sequence>MSNPSSTPANPLPGINLRGAVDLSALKNRATAPAPGPGSPYAVDVNEQSFQEFVGLSQTVPVVVLLGSARSNQSAMLAGVLEKLMNDFGGSLALGRVDTDTSPGIAQAFGVTAVPTTVALIKGQPVPLFEGDMPEDQIKSFLDELLKVAASNGVTGNLGGAPDAQAAEEPPLPPLHQAAHDAIESGDLAAAQAAYEKALAEKPNDADAKVGLAQVHLMRRAADIDVAAAEVLRARAAGDADDVEAQLAVADLDVTGGHVEDAFARIVSFISLHFGPERETARVRLLELYEVVGVADPRVSASRQALARALF</sequence>
<accession>A0ABX0DEV9</accession>
<dbReference type="Gene3D" id="1.25.40.10">
    <property type="entry name" value="Tetratricopeptide repeat domain"/>
    <property type="match status" value="1"/>
</dbReference>